<proteinExistence type="predicted"/>
<dbReference type="AlphaFoldDB" id="A0A0G4ES43"/>
<dbReference type="InParanoid" id="A0A0G4ES43"/>
<gene>
    <name evidence="2" type="ORF">Vbra_2425</name>
</gene>
<feature type="chain" id="PRO_5005188197" evidence="1">
    <location>
        <begin position="21"/>
        <end position="206"/>
    </location>
</feature>
<keyword evidence="1" id="KW-0732">Signal</keyword>
<organism evidence="2 3">
    <name type="scientific">Vitrella brassicaformis (strain CCMP3155)</name>
    <dbReference type="NCBI Taxonomy" id="1169540"/>
    <lineage>
        <taxon>Eukaryota</taxon>
        <taxon>Sar</taxon>
        <taxon>Alveolata</taxon>
        <taxon>Colpodellida</taxon>
        <taxon>Vitrellaceae</taxon>
        <taxon>Vitrella</taxon>
    </lineage>
</organism>
<reference evidence="2 3" key="1">
    <citation type="submission" date="2014-11" db="EMBL/GenBank/DDBJ databases">
        <authorList>
            <person name="Zhu J."/>
            <person name="Qi W."/>
            <person name="Song R."/>
        </authorList>
    </citation>
    <scope>NUCLEOTIDE SEQUENCE [LARGE SCALE GENOMIC DNA]</scope>
</reference>
<evidence type="ECO:0000313" key="3">
    <source>
        <dbReference type="Proteomes" id="UP000041254"/>
    </source>
</evidence>
<dbReference type="EMBL" id="CDMY01000296">
    <property type="protein sequence ID" value="CEM00680.1"/>
    <property type="molecule type" value="Genomic_DNA"/>
</dbReference>
<dbReference type="Proteomes" id="UP000041254">
    <property type="component" value="Unassembled WGS sequence"/>
</dbReference>
<dbReference type="VEuPathDB" id="CryptoDB:Vbra_2425"/>
<protein>
    <submittedName>
        <fullName evidence="2">Uncharacterized protein</fullName>
    </submittedName>
</protein>
<accession>A0A0G4ES43</accession>
<sequence length="206" mass="23347">MMLLAAPLVVCFMAADLAGGFLASPQRHPPFRRTGFSRMRASLEARQQREGEMVQKLTQSLGGDVDQETVRAALQESAYYLPRAYQVLQKKIFKEQLLSEMKAGFGTWNATDLPSRRPERLGYKVDNTFIREVEKPRTQPLKDSHFKGGSNPLTEGEWWLALRPSTEEFEAAIAGFDTQKAEDWLARYSDVYNDKGRQQSKKVLGA</sequence>
<evidence type="ECO:0000256" key="1">
    <source>
        <dbReference type="SAM" id="SignalP"/>
    </source>
</evidence>
<name>A0A0G4ES43_VITBC</name>
<keyword evidence="3" id="KW-1185">Reference proteome</keyword>
<feature type="signal peptide" evidence="1">
    <location>
        <begin position="1"/>
        <end position="20"/>
    </location>
</feature>
<evidence type="ECO:0000313" key="2">
    <source>
        <dbReference type="EMBL" id="CEM00680.1"/>
    </source>
</evidence>